<dbReference type="Proteomes" id="UP000006591">
    <property type="component" value="Chromosome 12"/>
</dbReference>
<dbReference type="AlphaFoldDB" id="A0A0E0JA68"/>
<evidence type="ECO:0000313" key="2">
    <source>
        <dbReference type="EnsemblPlants" id="ONIVA12G11780.1"/>
    </source>
</evidence>
<evidence type="ECO:0000313" key="3">
    <source>
        <dbReference type="Proteomes" id="UP000006591"/>
    </source>
</evidence>
<protein>
    <submittedName>
        <fullName evidence="2">Uncharacterized protein</fullName>
    </submittedName>
</protein>
<dbReference type="HOGENOM" id="CLU_2562272_0_0_1"/>
<name>A0A0E0JA68_ORYNI</name>
<feature type="region of interest" description="Disordered" evidence="1">
    <location>
        <begin position="45"/>
        <end position="82"/>
    </location>
</feature>
<dbReference type="Gramene" id="ONIVA12G11780.1">
    <property type="protein sequence ID" value="ONIVA12G11780.1"/>
    <property type="gene ID" value="ONIVA12G11780"/>
</dbReference>
<organism evidence="2">
    <name type="scientific">Oryza nivara</name>
    <name type="common">Indian wild rice</name>
    <name type="synonym">Oryza sativa f. spontanea</name>
    <dbReference type="NCBI Taxonomy" id="4536"/>
    <lineage>
        <taxon>Eukaryota</taxon>
        <taxon>Viridiplantae</taxon>
        <taxon>Streptophyta</taxon>
        <taxon>Embryophyta</taxon>
        <taxon>Tracheophyta</taxon>
        <taxon>Spermatophyta</taxon>
        <taxon>Magnoliopsida</taxon>
        <taxon>Liliopsida</taxon>
        <taxon>Poales</taxon>
        <taxon>Poaceae</taxon>
        <taxon>BOP clade</taxon>
        <taxon>Oryzoideae</taxon>
        <taxon>Oryzeae</taxon>
        <taxon>Oryzinae</taxon>
        <taxon>Oryza</taxon>
    </lineage>
</organism>
<feature type="compositionally biased region" description="Polar residues" evidence="1">
    <location>
        <begin position="1"/>
        <end position="17"/>
    </location>
</feature>
<keyword evidence="3" id="KW-1185">Reference proteome</keyword>
<feature type="region of interest" description="Disordered" evidence="1">
    <location>
        <begin position="1"/>
        <end position="22"/>
    </location>
</feature>
<evidence type="ECO:0000256" key="1">
    <source>
        <dbReference type="SAM" id="MobiDB-lite"/>
    </source>
</evidence>
<reference evidence="2" key="2">
    <citation type="submission" date="2018-04" db="EMBL/GenBank/DDBJ databases">
        <title>OnivRS2 (Oryza nivara Reference Sequence Version 2).</title>
        <authorList>
            <person name="Zhang J."/>
            <person name="Kudrna D."/>
            <person name="Lee S."/>
            <person name="Talag J."/>
            <person name="Rajasekar S."/>
            <person name="Welchert J."/>
            <person name="Hsing Y.-I."/>
            <person name="Wing R.A."/>
        </authorList>
    </citation>
    <scope>NUCLEOTIDE SEQUENCE [LARGE SCALE GENOMIC DNA]</scope>
    <source>
        <strain evidence="2">SL10</strain>
    </source>
</reference>
<sequence>MRSLLTFRQQSPVTTTPAAMPSRIRRYRTRRQSAVEVELPRLLPTVAHRRPASNRAMPDPLKRRPTPLGGRGGAENLSGACR</sequence>
<accession>A0A0E0JA68</accession>
<proteinExistence type="predicted"/>
<reference evidence="2" key="1">
    <citation type="submission" date="2015-04" db="UniProtKB">
        <authorList>
            <consortium name="EnsemblPlants"/>
        </authorList>
    </citation>
    <scope>IDENTIFICATION</scope>
    <source>
        <strain evidence="2">SL10</strain>
    </source>
</reference>
<dbReference type="EnsemblPlants" id="ONIVA12G11780.1">
    <property type="protein sequence ID" value="ONIVA12G11780.1"/>
    <property type="gene ID" value="ONIVA12G11780"/>
</dbReference>